<dbReference type="Pfam" id="PF00419">
    <property type="entry name" value="Fimbrial"/>
    <property type="match status" value="1"/>
</dbReference>
<reference evidence="3 4" key="1">
    <citation type="submission" date="2017-05" db="EMBL/GenBank/DDBJ databases">
        <title>Whole genome sequencing of Proteus mirabilis AR_0155.</title>
        <authorList>
            <person name="Conlan S."/>
            <person name="Thomas P.J."/>
            <person name="Mullikin J."/>
            <person name="Frank K.M."/>
            <person name="Segre J.A."/>
        </authorList>
    </citation>
    <scope>NUCLEOTIDE SEQUENCE [LARGE SCALE GENOMIC DNA]</scope>
    <source>
        <strain evidence="3 4">AR_0155</strain>
    </source>
</reference>
<dbReference type="Gene3D" id="2.60.40.1090">
    <property type="entry name" value="Fimbrial-type adhesion domain"/>
    <property type="match status" value="1"/>
</dbReference>
<evidence type="ECO:0000313" key="3">
    <source>
        <dbReference type="EMBL" id="ARX32698.1"/>
    </source>
</evidence>
<evidence type="ECO:0000256" key="1">
    <source>
        <dbReference type="SAM" id="SignalP"/>
    </source>
</evidence>
<dbReference type="Proteomes" id="UP000195540">
    <property type="component" value="Chromosome"/>
</dbReference>
<dbReference type="InterPro" id="IPR050263">
    <property type="entry name" value="Bact_Fimbrial_Adh_Pro"/>
</dbReference>
<feature type="domain" description="Fimbrial-type adhesion" evidence="2">
    <location>
        <begin position="202"/>
        <end position="341"/>
    </location>
</feature>
<keyword evidence="1" id="KW-0732">Signal</keyword>
<dbReference type="InterPro" id="IPR000259">
    <property type="entry name" value="Adhesion_dom_fimbrial"/>
</dbReference>
<dbReference type="AlphaFoldDB" id="A0AAN1ETM3"/>
<organism evidence="3 4">
    <name type="scientific">Proteus mirabilis</name>
    <dbReference type="NCBI Taxonomy" id="584"/>
    <lineage>
        <taxon>Bacteria</taxon>
        <taxon>Pseudomonadati</taxon>
        <taxon>Pseudomonadota</taxon>
        <taxon>Gammaproteobacteria</taxon>
        <taxon>Enterobacterales</taxon>
        <taxon>Morganellaceae</taxon>
        <taxon>Proteus</taxon>
    </lineage>
</organism>
<feature type="signal peptide" evidence="1">
    <location>
        <begin position="1"/>
        <end position="24"/>
    </location>
</feature>
<dbReference type="PANTHER" id="PTHR33420">
    <property type="entry name" value="FIMBRIAL SUBUNIT ELFA-RELATED"/>
    <property type="match status" value="1"/>
</dbReference>
<dbReference type="SUPFAM" id="SSF49401">
    <property type="entry name" value="Bacterial adhesins"/>
    <property type="match status" value="1"/>
</dbReference>
<gene>
    <name evidence="3" type="ORF">AM402_00490</name>
</gene>
<name>A0AAN1ETM3_PROMI</name>
<evidence type="ECO:0000313" key="4">
    <source>
        <dbReference type="Proteomes" id="UP000195540"/>
    </source>
</evidence>
<feature type="chain" id="PRO_5043008900" evidence="1">
    <location>
        <begin position="25"/>
        <end position="342"/>
    </location>
</feature>
<protein>
    <submittedName>
        <fullName evidence="3">Adhesin</fullName>
    </submittedName>
</protein>
<dbReference type="GO" id="GO:0009289">
    <property type="term" value="C:pilus"/>
    <property type="evidence" value="ECO:0007669"/>
    <property type="project" value="InterPro"/>
</dbReference>
<sequence length="342" mass="36845">MINMNKYITLGCLSALLYTSTAFAEYRADTTTRTVSYNNPIYVSRTAPILTELATIDLGTMYGWTWWNITGPVQAGIYLPGYISASSPKVGSAYVRELGTSGIGYTLHGTITVGCTGSAYVDGLYNVDGNYSNRLICTSNLNRSSYTASLKMTLYKLRNNIKSQTIPSTWVAMLILYHNGGFITSDNTGRTEPKVYLNPLNIVSSGCEVINNNINVPLGSVAKSSFNGVGSVSPDSLQDVNIDLDCDPVSPIKIKFDGTPDASQTAGTISLNNANDSNTAKGYGIQVKYQNQPIELGKLITVSEKNNSGNFSIPLEAGYIQTSETTTAGKADGTLQFTLQYH</sequence>
<dbReference type="InterPro" id="IPR008966">
    <property type="entry name" value="Adhesion_dom_sf"/>
</dbReference>
<dbReference type="PANTHER" id="PTHR33420:SF26">
    <property type="entry name" value="FIMBRIAL SUBUNIT"/>
    <property type="match status" value="1"/>
</dbReference>
<dbReference type="EMBL" id="CP021694">
    <property type="protein sequence ID" value="ARX32698.1"/>
    <property type="molecule type" value="Genomic_DNA"/>
</dbReference>
<dbReference type="GO" id="GO:0043709">
    <property type="term" value="P:cell adhesion involved in single-species biofilm formation"/>
    <property type="evidence" value="ECO:0007669"/>
    <property type="project" value="TreeGrafter"/>
</dbReference>
<accession>A0AAN1ETM3</accession>
<dbReference type="InterPro" id="IPR036937">
    <property type="entry name" value="Adhesion_dom_fimbrial_sf"/>
</dbReference>
<proteinExistence type="predicted"/>
<evidence type="ECO:0000259" key="2">
    <source>
        <dbReference type="Pfam" id="PF00419"/>
    </source>
</evidence>